<dbReference type="AlphaFoldDB" id="A0A9Q3HDU5"/>
<gene>
    <name evidence="2" type="ORF">O181_040936</name>
</gene>
<comment type="caution">
    <text evidence="2">The sequence shown here is derived from an EMBL/GenBank/DDBJ whole genome shotgun (WGS) entry which is preliminary data.</text>
</comment>
<sequence length="159" mass="17873">MCVHVQPRVPINSTNAAPPRGLPIDFYSPTWFKGLRHIEQCSIVDPGSVAFLPNVKDSVQPKPHPDETLSDKQFNKKYHEEVLTEYDIQESEESISDRDGNEEHSIDLEEESAGEDEDSDGLLEPGEYNYEDEEFDESEEEEEAGTDGEGGEDLEGVNE</sequence>
<dbReference type="Proteomes" id="UP000765509">
    <property type="component" value="Unassembled WGS sequence"/>
</dbReference>
<evidence type="ECO:0000256" key="1">
    <source>
        <dbReference type="SAM" id="MobiDB-lite"/>
    </source>
</evidence>
<feature type="compositionally biased region" description="Basic and acidic residues" evidence="1">
    <location>
        <begin position="63"/>
        <end position="82"/>
    </location>
</feature>
<dbReference type="OrthoDB" id="2506837at2759"/>
<feature type="region of interest" description="Disordered" evidence="1">
    <location>
        <begin position="55"/>
        <end position="159"/>
    </location>
</feature>
<reference evidence="2" key="1">
    <citation type="submission" date="2021-03" db="EMBL/GenBank/DDBJ databases">
        <title>Draft genome sequence of rust myrtle Austropuccinia psidii MF-1, a brazilian biotype.</title>
        <authorList>
            <person name="Quecine M.C."/>
            <person name="Pachon D.M.R."/>
            <person name="Bonatelli M.L."/>
            <person name="Correr F.H."/>
            <person name="Franceschini L.M."/>
            <person name="Leite T.F."/>
            <person name="Margarido G.R.A."/>
            <person name="Almeida C.A."/>
            <person name="Ferrarezi J.A."/>
            <person name="Labate C.A."/>
        </authorList>
    </citation>
    <scope>NUCLEOTIDE SEQUENCE</scope>
    <source>
        <strain evidence="2">MF-1</strain>
    </source>
</reference>
<keyword evidence="3" id="KW-1185">Reference proteome</keyword>
<proteinExistence type="predicted"/>
<dbReference type="EMBL" id="AVOT02016210">
    <property type="protein sequence ID" value="MBW0501221.1"/>
    <property type="molecule type" value="Genomic_DNA"/>
</dbReference>
<protein>
    <submittedName>
        <fullName evidence="2">Uncharacterized protein</fullName>
    </submittedName>
</protein>
<name>A0A9Q3HDU5_9BASI</name>
<evidence type="ECO:0000313" key="2">
    <source>
        <dbReference type="EMBL" id="MBW0501221.1"/>
    </source>
</evidence>
<feature type="compositionally biased region" description="Basic and acidic residues" evidence="1">
    <location>
        <begin position="95"/>
        <end position="107"/>
    </location>
</feature>
<feature type="compositionally biased region" description="Acidic residues" evidence="1">
    <location>
        <begin position="108"/>
        <end position="121"/>
    </location>
</feature>
<organism evidence="2 3">
    <name type="scientific">Austropuccinia psidii MF-1</name>
    <dbReference type="NCBI Taxonomy" id="1389203"/>
    <lineage>
        <taxon>Eukaryota</taxon>
        <taxon>Fungi</taxon>
        <taxon>Dikarya</taxon>
        <taxon>Basidiomycota</taxon>
        <taxon>Pucciniomycotina</taxon>
        <taxon>Pucciniomycetes</taxon>
        <taxon>Pucciniales</taxon>
        <taxon>Sphaerophragmiaceae</taxon>
        <taxon>Austropuccinia</taxon>
    </lineage>
</organism>
<accession>A0A9Q3HDU5</accession>
<feature type="compositionally biased region" description="Acidic residues" evidence="1">
    <location>
        <begin position="83"/>
        <end position="94"/>
    </location>
</feature>
<feature type="compositionally biased region" description="Acidic residues" evidence="1">
    <location>
        <begin position="129"/>
        <end position="159"/>
    </location>
</feature>
<evidence type="ECO:0000313" key="3">
    <source>
        <dbReference type="Proteomes" id="UP000765509"/>
    </source>
</evidence>